<dbReference type="EMBL" id="KN121850">
    <property type="protein sequence ID" value="KFO35206.1"/>
    <property type="molecule type" value="Genomic_DNA"/>
</dbReference>
<feature type="compositionally biased region" description="Polar residues" evidence="1">
    <location>
        <begin position="16"/>
        <end position="27"/>
    </location>
</feature>
<name>A0A091EID0_FUKDA</name>
<organism evidence="2 3">
    <name type="scientific">Fukomys damarensis</name>
    <name type="common">Damaraland mole rat</name>
    <name type="synonym">Cryptomys damarensis</name>
    <dbReference type="NCBI Taxonomy" id="885580"/>
    <lineage>
        <taxon>Eukaryota</taxon>
        <taxon>Metazoa</taxon>
        <taxon>Chordata</taxon>
        <taxon>Craniata</taxon>
        <taxon>Vertebrata</taxon>
        <taxon>Euteleostomi</taxon>
        <taxon>Mammalia</taxon>
        <taxon>Eutheria</taxon>
        <taxon>Euarchontoglires</taxon>
        <taxon>Glires</taxon>
        <taxon>Rodentia</taxon>
        <taxon>Hystricomorpha</taxon>
        <taxon>Bathyergidae</taxon>
        <taxon>Fukomys</taxon>
    </lineage>
</organism>
<dbReference type="AlphaFoldDB" id="A0A091EID0"/>
<protein>
    <submittedName>
        <fullName evidence="2">Uncharacterized protein</fullName>
    </submittedName>
</protein>
<dbReference type="Proteomes" id="UP000028990">
    <property type="component" value="Unassembled WGS sequence"/>
</dbReference>
<evidence type="ECO:0000256" key="1">
    <source>
        <dbReference type="SAM" id="MobiDB-lite"/>
    </source>
</evidence>
<feature type="compositionally biased region" description="Basic and acidic residues" evidence="1">
    <location>
        <begin position="1"/>
        <end position="12"/>
    </location>
</feature>
<accession>A0A091EID0</accession>
<sequence length="104" mass="11373">MAHKKPGVDRAAETLVQENHTTTSTQPEELEHSHGRSHVSSSHGLRQEDSELEVLWQPWGTGAKASDSRLLVVKTVYLEHSKVRAGAAPTTLDFICTQTTATTP</sequence>
<proteinExistence type="predicted"/>
<reference evidence="2 3" key="1">
    <citation type="submission" date="2013-11" db="EMBL/GenBank/DDBJ databases">
        <title>The Damaraland mole rat (Fukomys damarensis) genome and evolution of African mole rats.</title>
        <authorList>
            <person name="Gladyshev V.N."/>
            <person name="Fang X."/>
        </authorList>
    </citation>
    <scope>NUCLEOTIDE SEQUENCE [LARGE SCALE GENOMIC DNA]</scope>
    <source>
        <tissue evidence="2">Liver</tissue>
    </source>
</reference>
<feature type="region of interest" description="Disordered" evidence="1">
    <location>
        <begin position="1"/>
        <end position="48"/>
    </location>
</feature>
<gene>
    <name evidence="2" type="ORF">H920_03341</name>
</gene>
<keyword evidence="3" id="KW-1185">Reference proteome</keyword>
<evidence type="ECO:0000313" key="2">
    <source>
        <dbReference type="EMBL" id="KFO35206.1"/>
    </source>
</evidence>
<evidence type="ECO:0000313" key="3">
    <source>
        <dbReference type="Proteomes" id="UP000028990"/>
    </source>
</evidence>